<dbReference type="AlphaFoldDB" id="A0A168G1Q9"/>
<accession>A0A168G1Q9</accession>
<keyword evidence="1" id="KW-1133">Transmembrane helix</keyword>
<feature type="transmembrane region" description="Helical" evidence="1">
    <location>
        <begin position="46"/>
        <end position="67"/>
    </location>
</feature>
<evidence type="ECO:0000313" key="2">
    <source>
        <dbReference type="EMBL" id="ANC32919.1"/>
    </source>
</evidence>
<gene>
    <name evidence="2" type="ORF">I598_3410</name>
</gene>
<feature type="transmembrane region" description="Helical" evidence="1">
    <location>
        <begin position="20"/>
        <end position="40"/>
    </location>
</feature>
<sequence length="190" mass="19518">MLRAMTSGAGISFPLSRSRAVLVVLGSLAFVAVGALLFTQRADRPLLGVVGVLAVVTFGVALALGVAQLLRRDRTALAFDAEGFTDTSAPTAVGRVAWAETTGLRTGTLRGQPLVVVDVVDPDAVVARLGSAARRSSARANTRLVGSPVCLSARNVAATEAEVLDAFERFGALRPGHPRGPGADATTRGT</sequence>
<name>A0A168G1Q9_9MICO</name>
<organism evidence="2 3">
    <name type="scientific">Isoptericola dokdonensis DS-3</name>
    <dbReference type="NCBI Taxonomy" id="1300344"/>
    <lineage>
        <taxon>Bacteria</taxon>
        <taxon>Bacillati</taxon>
        <taxon>Actinomycetota</taxon>
        <taxon>Actinomycetes</taxon>
        <taxon>Micrococcales</taxon>
        <taxon>Promicromonosporaceae</taxon>
        <taxon>Isoptericola</taxon>
    </lineage>
</organism>
<evidence type="ECO:0000313" key="3">
    <source>
        <dbReference type="Proteomes" id="UP000076794"/>
    </source>
</evidence>
<dbReference type="PATRIC" id="fig|1300344.3.peg.3437"/>
<dbReference type="Proteomes" id="UP000076794">
    <property type="component" value="Chromosome"/>
</dbReference>
<dbReference type="STRING" id="1300344.I598_3410"/>
<dbReference type="NCBIfam" id="NF041635">
    <property type="entry name" value="STM3941_fam"/>
    <property type="match status" value="1"/>
</dbReference>
<dbReference type="InterPro" id="IPR048136">
    <property type="entry name" value="STM3941-like"/>
</dbReference>
<reference evidence="2 3" key="1">
    <citation type="submission" date="2016-01" db="EMBL/GenBank/DDBJ databases">
        <title>Complete genome sequence of a soil Actinobacterium, Isoptericola dokdonensis DS-3.</title>
        <authorList>
            <person name="Kwon S.-K."/>
            <person name="Kim J.F."/>
        </authorList>
    </citation>
    <scope>NUCLEOTIDE SEQUENCE [LARGE SCALE GENOMIC DNA]</scope>
    <source>
        <strain evidence="2 3">DS-3</strain>
    </source>
</reference>
<keyword evidence="1" id="KW-0812">Transmembrane</keyword>
<protein>
    <submittedName>
        <fullName evidence="2">Uncharacterized protein</fullName>
    </submittedName>
</protein>
<evidence type="ECO:0000256" key="1">
    <source>
        <dbReference type="SAM" id="Phobius"/>
    </source>
</evidence>
<dbReference type="EMBL" id="CP014209">
    <property type="protein sequence ID" value="ANC32919.1"/>
    <property type="molecule type" value="Genomic_DNA"/>
</dbReference>
<proteinExistence type="predicted"/>
<dbReference type="KEGG" id="ido:I598_3410"/>
<keyword evidence="1" id="KW-0472">Membrane</keyword>
<keyword evidence="3" id="KW-1185">Reference proteome</keyword>